<dbReference type="EMBL" id="JEWR01000329">
    <property type="protein sequence ID" value="EXB44232.1"/>
    <property type="molecule type" value="Genomic_DNA"/>
</dbReference>
<dbReference type="SUPFAM" id="SSF46565">
    <property type="entry name" value="Chaperone J-domain"/>
    <property type="match status" value="1"/>
</dbReference>
<evidence type="ECO:0000259" key="2">
    <source>
        <dbReference type="PROSITE" id="PS50076"/>
    </source>
</evidence>
<comment type="caution">
    <text evidence="4">The sequence shown here is derived from an EMBL/GenBank/DDBJ whole genome shotgun (WGS) entry which is preliminary data.</text>
</comment>
<feature type="domain" description="J" evidence="2">
    <location>
        <begin position="1"/>
        <end position="64"/>
    </location>
</feature>
<dbReference type="EMBL" id="JEWR01000230">
    <property type="protein sequence ID" value="EXB52112.1"/>
    <property type="molecule type" value="Genomic_DNA"/>
</dbReference>
<feature type="non-terminal residue" evidence="4">
    <location>
        <position position="64"/>
    </location>
</feature>
<evidence type="ECO:0000313" key="5">
    <source>
        <dbReference type="Proteomes" id="UP000020865"/>
    </source>
</evidence>
<gene>
    <name evidence="4" type="ORF">J545_4244</name>
    <name evidence="3" type="ORF">J545_4528</name>
</gene>
<dbReference type="InterPro" id="IPR001623">
    <property type="entry name" value="DnaJ_domain"/>
</dbReference>
<name>A0A9P2UR14_ACIBA</name>
<proteinExistence type="predicted"/>
<dbReference type="Gene3D" id="1.10.287.110">
    <property type="entry name" value="DnaJ domain"/>
    <property type="match status" value="1"/>
</dbReference>
<dbReference type="CDD" id="cd06257">
    <property type="entry name" value="DnaJ"/>
    <property type="match status" value="1"/>
</dbReference>
<dbReference type="AlphaFoldDB" id="A0A9P2UR14"/>
<evidence type="ECO:0000313" key="4">
    <source>
        <dbReference type="EMBL" id="EXB52112.1"/>
    </source>
</evidence>
<protein>
    <submittedName>
        <fullName evidence="4">DnaJ domain protein</fullName>
    </submittedName>
</protein>
<keyword evidence="1" id="KW-0143">Chaperone</keyword>
<dbReference type="InterPro" id="IPR036869">
    <property type="entry name" value="J_dom_sf"/>
</dbReference>
<organism evidence="4 5">
    <name type="scientific">Acinetobacter baumannii 1462234</name>
    <dbReference type="NCBI Taxonomy" id="1310646"/>
    <lineage>
        <taxon>Bacteria</taxon>
        <taxon>Pseudomonadati</taxon>
        <taxon>Pseudomonadota</taxon>
        <taxon>Gammaproteobacteria</taxon>
        <taxon>Moraxellales</taxon>
        <taxon>Moraxellaceae</taxon>
        <taxon>Acinetobacter</taxon>
        <taxon>Acinetobacter calcoaceticus/baumannii complex</taxon>
    </lineage>
</organism>
<dbReference type="PROSITE" id="PS50076">
    <property type="entry name" value="DNAJ_2"/>
    <property type="match status" value="1"/>
</dbReference>
<accession>A0A9P2UR14</accession>
<sequence>MEIKMKKWFSSDVNNLDDLKKEYRKLCFKHHPDMGGSTEDMQAINSEYEQLLKVLINKKADSNY</sequence>
<evidence type="ECO:0000256" key="1">
    <source>
        <dbReference type="ARBA" id="ARBA00023186"/>
    </source>
</evidence>
<dbReference type="Proteomes" id="UP000020865">
    <property type="component" value="Unassembled WGS sequence"/>
</dbReference>
<reference evidence="4 5" key="1">
    <citation type="submission" date="2014-02" db="EMBL/GenBank/DDBJ databases">
        <title>Comparative genomics and transcriptomics to identify genetic mechanisms underlying the emergence of carbapenem resistant Acinetobacter baumannii (CRAb).</title>
        <authorList>
            <person name="Harris A.D."/>
            <person name="Johnson K.J."/>
            <person name="George J."/>
            <person name="Shefchek K."/>
            <person name="Daugherty S.C."/>
            <person name="Parankush S."/>
            <person name="Sadzewicz L."/>
            <person name="Tallon L."/>
            <person name="Sengamalay N."/>
            <person name="Hazen T.H."/>
            <person name="Rasko D.A."/>
        </authorList>
    </citation>
    <scope>NUCLEOTIDE SEQUENCE [LARGE SCALE GENOMIC DNA]</scope>
    <source>
        <strain evidence="4 5">1462234</strain>
    </source>
</reference>
<evidence type="ECO:0000313" key="3">
    <source>
        <dbReference type="EMBL" id="EXB44232.1"/>
    </source>
</evidence>